<organism evidence="2 3">
    <name type="scientific">Rhizophagus clarus</name>
    <dbReference type="NCBI Taxonomy" id="94130"/>
    <lineage>
        <taxon>Eukaryota</taxon>
        <taxon>Fungi</taxon>
        <taxon>Fungi incertae sedis</taxon>
        <taxon>Mucoromycota</taxon>
        <taxon>Glomeromycotina</taxon>
        <taxon>Glomeromycetes</taxon>
        <taxon>Glomerales</taxon>
        <taxon>Glomeraceae</taxon>
        <taxon>Rhizophagus</taxon>
    </lineage>
</organism>
<name>A0A8H3QE79_9GLOM</name>
<protein>
    <submittedName>
        <fullName evidence="2">Uncharacterized protein</fullName>
    </submittedName>
</protein>
<dbReference type="Gene3D" id="1.25.40.10">
    <property type="entry name" value="Tetratricopeptide repeat domain"/>
    <property type="match status" value="1"/>
</dbReference>
<dbReference type="OrthoDB" id="18145at2759"/>
<sequence length="158" mass="17930">MSTPKSPSFPLTITTKNTNAESTTTTNEPVANSANTNKNVTSKASPKDLIHYVNIINLFLNTSVHTDGDTRLQLAIQHLYEGLEFYPDAYELKFLAHKISIKEGDMSQAIESFDELRRLFPDHESLKEYLVQITHSVRYQSMDDKFIRVIQLNSYSGS</sequence>
<dbReference type="InterPro" id="IPR011990">
    <property type="entry name" value="TPR-like_helical_dom_sf"/>
</dbReference>
<accession>A0A8H3QE79</accession>
<dbReference type="EMBL" id="BLAL01000030">
    <property type="protein sequence ID" value="GES77510.1"/>
    <property type="molecule type" value="Genomic_DNA"/>
</dbReference>
<dbReference type="Proteomes" id="UP000615446">
    <property type="component" value="Unassembled WGS sequence"/>
</dbReference>
<comment type="caution">
    <text evidence="2">The sequence shown here is derived from an EMBL/GenBank/DDBJ whole genome shotgun (WGS) entry which is preliminary data.</text>
</comment>
<reference evidence="2" key="1">
    <citation type="submission" date="2019-10" db="EMBL/GenBank/DDBJ databases">
        <title>Conservation and host-specific expression of non-tandemly repeated heterogenous ribosome RNA gene in arbuscular mycorrhizal fungi.</title>
        <authorList>
            <person name="Maeda T."/>
            <person name="Kobayashi Y."/>
            <person name="Nakagawa T."/>
            <person name="Ezawa T."/>
            <person name="Yamaguchi K."/>
            <person name="Bino T."/>
            <person name="Nishimoto Y."/>
            <person name="Shigenobu S."/>
            <person name="Kawaguchi M."/>
        </authorList>
    </citation>
    <scope>NUCLEOTIDE SEQUENCE</scope>
    <source>
        <strain evidence="2">HR1</strain>
    </source>
</reference>
<evidence type="ECO:0000256" key="1">
    <source>
        <dbReference type="SAM" id="MobiDB-lite"/>
    </source>
</evidence>
<feature type="compositionally biased region" description="Polar residues" evidence="1">
    <location>
        <begin position="28"/>
        <end position="41"/>
    </location>
</feature>
<feature type="region of interest" description="Disordered" evidence="1">
    <location>
        <begin position="1"/>
        <end position="41"/>
    </location>
</feature>
<gene>
    <name evidence="2" type="ORF">RCL2_000487400</name>
</gene>
<dbReference type="SUPFAM" id="SSF48452">
    <property type="entry name" value="TPR-like"/>
    <property type="match status" value="1"/>
</dbReference>
<evidence type="ECO:0000313" key="3">
    <source>
        <dbReference type="Proteomes" id="UP000615446"/>
    </source>
</evidence>
<feature type="compositionally biased region" description="Polar residues" evidence="1">
    <location>
        <begin position="1"/>
        <end position="11"/>
    </location>
</feature>
<proteinExistence type="predicted"/>
<feature type="compositionally biased region" description="Low complexity" evidence="1">
    <location>
        <begin position="12"/>
        <end position="27"/>
    </location>
</feature>
<dbReference type="AlphaFoldDB" id="A0A8H3QE79"/>
<evidence type="ECO:0000313" key="2">
    <source>
        <dbReference type="EMBL" id="GES77510.1"/>
    </source>
</evidence>